<accession>A0A5J4P8V8</accession>
<dbReference type="GO" id="GO:0009307">
    <property type="term" value="P:DNA restriction-modification system"/>
    <property type="evidence" value="ECO:0007669"/>
    <property type="project" value="UniProtKB-KW"/>
</dbReference>
<evidence type="ECO:0000256" key="1">
    <source>
        <dbReference type="ARBA" id="ARBA00000851"/>
    </source>
</evidence>
<gene>
    <name evidence="12" type="ORF">EZS27_043396</name>
</gene>
<keyword evidence="4" id="KW-0540">Nuclease</keyword>
<evidence type="ECO:0000259" key="11">
    <source>
        <dbReference type="Pfam" id="PF04313"/>
    </source>
</evidence>
<proteinExistence type="inferred from homology"/>
<comment type="caution">
    <text evidence="12">The sequence shown here is derived from an EMBL/GenBank/DDBJ whole genome shotgun (WGS) entry which is preliminary data.</text>
</comment>
<evidence type="ECO:0000256" key="3">
    <source>
        <dbReference type="ARBA" id="ARBA00012654"/>
    </source>
</evidence>
<evidence type="ECO:0000256" key="7">
    <source>
        <dbReference type="ARBA" id="ARBA00022759"/>
    </source>
</evidence>
<sequence length="186" mass="21279">HLDYINYTDNSKNIFRAVNQFEVHQGNEIRIPDIILFVNGIPVGIIELKNPTDPKATIRDAHTQVSVRYRRDIFSLLKYCALACISDGSNSRLGTVFTPYEFFYSWKKVNNTDQSSKGIDEMKSLISGALSPERIVAILRDFVFFPDQTKDKTDESEIICRYPQFFATQLLRDNIITHLRSHGGDG</sequence>
<evidence type="ECO:0000256" key="2">
    <source>
        <dbReference type="ARBA" id="ARBA00008598"/>
    </source>
</evidence>
<evidence type="ECO:0000256" key="10">
    <source>
        <dbReference type="ARBA" id="ARBA00023125"/>
    </source>
</evidence>
<dbReference type="PANTHER" id="PTHR30195">
    <property type="entry name" value="TYPE I SITE-SPECIFIC DEOXYRIBONUCLEASE PROTEIN SUBUNIT M AND R"/>
    <property type="match status" value="1"/>
</dbReference>
<dbReference type="EC" id="3.1.21.3" evidence="3"/>
<evidence type="ECO:0000256" key="6">
    <source>
        <dbReference type="ARBA" id="ARBA00022747"/>
    </source>
</evidence>
<keyword evidence="6" id="KW-0680">Restriction system</keyword>
<comment type="catalytic activity">
    <reaction evidence="1">
        <text>Endonucleolytic cleavage of DNA to give random double-stranded fragments with terminal 5'-phosphates, ATP is simultaneously hydrolyzed.</text>
        <dbReference type="EC" id="3.1.21.3"/>
    </reaction>
</comment>
<evidence type="ECO:0000256" key="8">
    <source>
        <dbReference type="ARBA" id="ARBA00022801"/>
    </source>
</evidence>
<dbReference type="InterPro" id="IPR051268">
    <property type="entry name" value="Type-I_R_enzyme_R_subunit"/>
</dbReference>
<reference evidence="12" key="1">
    <citation type="submission" date="2019-03" db="EMBL/GenBank/DDBJ databases">
        <title>Single cell metagenomics reveals metabolic interactions within the superorganism composed of flagellate Streblomastix strix and complex community of Bacteroidetes bacteria on its surface.</title>
        <authorList>
            <person name="Treitli S.C."/>
            <person name="Kolisko M."/>
            <person name="Husnik F."/>
            <person name="Keeling P."/>
            <person name="Hampl V."/>
        </authorList>
    </citation>
    <scope>NUCLEOTIDE SEQUENCE</scope>
    <source>
        <strain evidence="12">STM</strain>
    </source>
</reference>
<dbReference type="PANTHER" id="PTHR30195:SF15">
    <property type="entry name" value="TYPE I RESTRICTION ENZYME HINDI ENDONUCLEASE SUBUNIT"/>
    <property type="match status" value="1"/>
</dbReference>
<keyword evidence="8" id="KW-0378">Hydrolase</keyword>
<dbReference type="Gene3D" id="3.90.1570.50">
    <property type="match status" value="1"/>
</dbReference>
<dbReference type="GO" id="GO:0005524">
    <property type="term" value="F:ATP binding"/>
    <property type="evidence" value="ECO:0007669"/>
    <property type="project" value="UniProtKB-KW"/>
</dbReference>
<name>A0A5J4P8V8_9ZZZZ</name>
<dbReference type="AlphaFoldDB" id="A0A5J4P8V8"/>
<dbReference type="EMBL" id="SNRY01011093">
    <property type="protein sequence ID" value="KAA6304953.1"/>
    <property type="molecule type" value="Genomic_DNA"/>
</dbReference>
<dbReference type="CDD" id="cd22332">
    <property type="entry name" value="HsdR_N"/>
    <property type="match status" value="1"/>
</dbReference>
<keyword evidence="10" id="KW-0238">DNA-binding</keyword>
<evidence type="ECO:0000256" key="4">
    <source>
        <dbReference type="ARBA" id="ARBA00022722"/>
    </source>
</evidence>
<protein>
    <recommendedName>
        <fullName evidence="3">type I site-specific deoxyribonuclease</fullName>
        <ecNumber evidence="3">3.1.21.3</ecNumber>
    </recommendedName>
</protein>
<keyword evidence="7" id="KW-0255">Endonuclease</keyword>
<dbReference type="GO" id="GO:0003677">
    <property type="term" value="F:DNA binding"/>
    <property type="evidence" value="ECO:0007669"/>
    <property type="project" value="UniProtKB-KW"/>
</dbReference>
<evidence type="ECO:0000256" key="5">
    <source>
        <dbReference type="ARBA" id="ARBA00022741"/>
    </source>
</evidence>
<evidence type="ECO:0000313" key="12">
    <source>
        <dbReference type="EMBL" id="KAA6304953.1"/>
    </source>
</evidence>
<evidence type="ECO:0000256" key="9">
    <source>
        <dbReference type="ARBA" id="ARBA00022840"/>
    </source>
</evidence>
<comment type="similarity">
    <text evidence="2">Belongs to the HsdR family.</text>
</comment>
<feature type="non-terminal residue" evidence="12">
    <location>
        <position position="1"/>
    </location>
</feature>
<keyword evidence="5" id="KW-0547">Nucleotide-binding</keyword>
<feature type="domain" description="Restriction endonuclease type I HsdR N-terminal" evidence="11">
    <location>
        <begin position="5"/>
        <end position="100"/>
    </location>
</feature>
<dbReference type="GO" id="GO:0009035">
    <property type="term" value="F:type I site-specific deoxyribonuclease activity"/>
    <property type="evidence" value="ECO:0007669"/>
    <property type="project" value="UniProtKB-EC"/>
</dbReference>
<dbReference type="InterPro" id="IPR007409">
    <property type="entry name" value="Restrct_endonuc_type1_HsdR_N"/>
</dbReference>
<organism evidence="12">
    <name type="scientific">termite gut metagenome</name>
    <dbReference type="NCBI Taxonomy" id="433724"/>
    <lineage>
        <taxon>unclassified sequences</taxon>
        <taxon>metagenomes</taxon>
        <taxon>organismal metagenomes</taxon>
    </lineage>
</organism>
<keyword evidence="9" id="KW-0067">ATP-binding</keyword>
<feature type="non-terminal residue" evidence="12">
    <location>
        <position position="186"/>
    </location>
</feature>
<dbReference type="Pfam" id="PF04313">
    <property type="entry name" value="HSDR_N"/>
    <property type="match status" value="1"/>
</dbReference>